<gene>
    <name evidence="1" type="ORF">Clacol_005325</name>
</gene>
<proteinExistence type="predicted"/>
<dbReference type="AlphaFoldDB" id="A0AAV5AEE9"/>
<keyword evidence="2" id="KW-1185">Reference proteome</keyword>
<organism evidence="1 2">
    <name type="scientific">Clathrus columnatus</name>
    <dbReference type="NCBI Taxonomy" id="1419009"/>
    <lineage>
        <taxon>Eukaryota</taxon>
        <taxon>Fungi</taxon>
        <taxon>Dikarya</taxon>
        <taxon>Basidiomycota</taxon>
        <taxon>Agaricomycotina</taxon>
        <taxon>Agaricomycetes</taxon>
        <taxon>Phallomycetidae</taxon>
        <taxon>Phallales</taxon>
        <taxon>Clathraceae</taxon>
        <taxon>Clathrus</taxon>
    </lineage>
</organism>
<dbReference type="EMBL" id="BPWL01000006">
    <property type="protein sequence ID" value="GJJ11094.1"/>
    <property type="molecule type" value="Genomic_DNA"/>
</dbReference>
<name>A0AAV5AEE9_9AGAM</name>
<protein>
    <submittedName>
        <fullName evidence="1">Uncharacterized protein</fullName>
    </submittedName>
</protein>
<dbReference type="Proteomes" id="UP001050691">
    <property type="component" value="Unassembled WGS sequence"/>
</dbReference>
<evidence type="ECO:0000313" key="1">
    <source>
        <dbReference type="EMBL" id="GJJ11094.1"/>
    </source>
</evidence>
<reference evidence="1" key="1">
    <citation type="submission" date="2021-10" db="EMBL/GenBank/DDBJ databases">
        <title>De novo Genome Assembly of Clathrus columnatus (Basidiomycota, Fungi) Using Illumina and Nanopore Sequence Data.</title>
        <authorList>
            <person name="Ogiso-Tanaka E."/>
            <person name="Itagaki H."/>
            <person name="Hosoya T."/>
            <person name="Hosaka K."/>
        </authorList>
    </citation>
    <scope>NUCLEOTIDE SEQUENCE</scope>
    <source>
        <strain evidence="1">MO-923</strain>
    </source>
</reference>
<accession>A0AAV5AEE9</accession>
<evidence type="ECO:0000313" key="2">
    <source>
        <dbReference type="Proteomes" id="UP001050691"/>
    </source>
</evidence>
<comment type="caution">
    <text evidence="1">The sequence shown here is derived from an EMBL/GenBank/DDBJ whole genome shotgun (WGS) entry which is preliminary data.</text>
</comment>
<sequence length="77" mass="8717">MTARQMAPWRQITSLTAESWMIYSIREVSQVLDSTRDITGKRLEGDNEAYPCKQVAANLLQRLSAFTNLVQSIADVK</sequence>